<keyword evidence="2" id="KW-0472">Membrane</keyword>
<comment type="caution">
    <text evidence="3">The sequence shown here is derived from an EMBL/GenBank/DDBJ whole genome shotgun (WGS) entry which is preliminary data.</text>
</comment>
<feature type="transmembrane region" description="Helical" evidence="2">
    <location>
        <begin position="292"/>
        <end position="310"/>
    </location>
</feature>
<keyword evidence="2" id="KW-1133">Transmembrane helix</keyword>
<evidence type="ECO:0000256" key="1">
    <source>
        <dbReference type="SAM" id="MobiDB-lite"/>
    </source>
</evidence>
<evidence type="ECO:0000313" key="3">
    <source>
        <dbReference type="EMBL" id="GAX28809.1"/>
    </source>
</evidence>
<dbReference type="EMBL" id="BDSP01000280">
    <property type="protein sequence ID" value="GAX28809.1"/>
    <property type="molecule type" value="Genomic_DNA"/>
</dbReference>
<evidence type="ECO:0000256" key="2">
    <source>
        <dbReference type="SAM" id="Phobius"/>
    </source>
</evidence>
<keyword evidence="2" id="KW-0812">Transmembrane</keyword>
<keyword evidence="4" id="KW-1185">Reference proteome</keyword>
<dbReference type="OrthoDB" id="38369at2759"/>
<proteinExistence type="predicted"/>
<feature type="compositionally biased region" description="Basic and acidic residues" evidence="1">
    <location>
        <begin position="1"/>
        <end position="10"/>
    </location>
</feature>
<gene>
    <name evidence="3" type="ORF">FisN_34Hh019</name>
</gene>
<feature type="region of interest" description="Disordered" evidence="1">
    <location>
        <begin position="1"/>
        <end position="23"/>
    </location>
</feature>
<accession>A0A1Z5KRA1</accession>
<evidence type="ECO:0000313" key="4">
    <source>
        <dbReference type="Proteomes" id="UP000198406"/>
    </source>
</evidence>
<sequence length="381" mass="42838">MVSRDTRADDYGNQDGYNDDIDGNMDAIDYQQGYYNNGNQQSSGEYIQYWTEYAILPKRCIRYNREDVVVFSVYDKAYNHCGDEPVGTYMVPVGNFVQGYLQQQSQDYQDQGLEYEEPSVSQYVYCVPQKIQNNKYIYLQLGCADDSNQALAVNIYSDIDCKKRSTSDGYDDANIDVSQLQVPFKQCQNCVNWFDMNQNVDDQYYEMHKTQAPLCATAWTYKQTCDGKCKRLGQENTNNGWQTSDQVLLSIMVLFAAIMLGLIAHKRQMMSNKDTLLEQAAMSAAGLQQPHVIGVCILVTLVVAVFALLGLKNITWTLLLIINTALFGYLMKLTLQSSPPENIIGPDGTIMRNDSDDSSVDDESSKNAGGATGFFTLPTLT</sequence>
<organism evidence="3 4">
    <name type="scientific">Fistulifera solaris</name>
    <name type="common">Oleaginous diatom</name>
    <dbReference type="NCBI Taxonomy" id="1519565"/>
    <lineage>
        <taxon>Eukaryota</taxon>
        <taxon>Sar</taxon>
        <taxon>Stramenopiles</taxon>
        <taxon>Ochrophyta</taxon>
        <taxon>Bacillariophyta</taxon>
        <taxon>Bacillariophyceae</taxon>
        <taxon>Bacillariophycidae</taxon>
        <taxon>Naviculales</taxon>
        <taxon>Naviculaceae</taxon>
        <taxon>Fistulifera</taxon>
    </lineage>
</organism>
<dbReference type="InParanoid" id="A0A1Z5KRA1"/>
<evidence type="ECO:0008006" key="5">
    <source>
        <dbReference type="Google" id="ProtNLM"/>
    </source>
</evidence>
<feature type="transmembrane region" description="Helical" evidence="2">
    <location>
        <begin position="247"/>
        <end position="264"/>
    </location>
</feature>
<protein>
    <recommendedName>
        <fullName evidence="5">Transmembrane protein</fullName>
    </recommendedName>
</protein>
<dbReference type="AlphaFoldDB" id="A0A1Z5KRA1"/>
<feature type="region of interest" description="Disordered" evidence="1">
    <location>
        <begin position="354"/>
        <end position="381"/>
    </location>
</feature>
<name>A0A1Z5KRA1_FISSO</name>
<reference evidence="3 4" key="1">
    <citation type="journal article" date="2015" name="Plant Cell">
        <title>Oil accumulation by the oleaginous diatom Fistulifera solaris as revealed by the genome and transcriptome.</title>
        <authorList>
            <person name="Tanaka T."/>
            <person name="Maeda Y."/>
            <person name="Veluchamy A."/>
            <person name="Tanaka M."/>
            <person name="Abida H."/>
            <person name="Marechal E."/>
            <person name="Bowler C."/>
            <person name="Muto M."/>
            <person name="Sunaga Y."/>
            <person name="Tanaka M."/>
            <person name="Yoshino T."/>
            <person name="Taniguchi T."/>
            <person name="Fukuda Y."/>
            <person name="Nemoto M."/>
            <person name="Matsumoto M."/>
            <person name="Wong P.S."/>
            <person name="Aburatani S."/>
            <person name="Fujibuchi W."/>
        </authorList>
    </citation>
    <scope>NUCLEOTIDE SEQUENCE [LARGE SCALE GENOMIC DNA]</scope>
    <source>
        <strain evidence="3 4">JPCC DA0580</strain>
    </source>
</reference>
<feature type="transmembrane region" description="Helical" evidence="2">
    <location>
        <begin position="316"/>
        <end position="335"/>
    </location>
</feature>
<dbReference type="Proteomes" id="UP000198406">
    <property type="component" value="Unassembled WGS sequence"/>
</dbReference>